<evidence type="ECO:0000256" key="2">
    <source>
        <dbReference type="ARBA" id="ARBA00009610"/>
    </source>
</evidence>
<dbReference type="Pfam" id="PF10181">
    <property type="entry name" value="PIG-H"/>
    <property type="match status" value="1"/>
</dbReference>
<evidence type="ECO:0000256" key="1">
    <source>
        <dbReference type="ARBA" id="ARBA00004687"/>
    </source>
</evidence>
<evidence type="ECO:0000256" key="4">
    <source>
        <dbReference type="SAM" id="Phobius"/>
    </source>
</evidence>
<comment type="similarity">
    <text evidence="2">Belongs to the PIGH family.</text>
</comment>
<evidence type="ECO:0000256" key="3">
    <source>
        <dbReference type="SAM" id="MobiDB-lite"/>
    </source>
</evidence>
<dbReference type="InterPro" id="IPR019328">
    <property type="entry name" value="PIGH-H_dom"/>
</dbReference>
<keyword evidence="7" id="KW-1185">Reference proteome</keyword>
<organism evidence="6 7">
    <name type="scientific">Bodo saltans</name>
    <name type="common">Flagellated protozoan</name>
    <dbReference type="NCBI Taxonomy" id="75058"/>
    <lineage>
        <taxon>Eukaryota</taxon>
        <taxon>Discoba</taxon>
        <taxon>Euglenozoa</taxon>
        <taxon>Kinetoplastea</taxon>
        <taxon>Metakinetoplastina</taxon>
        <taxon>Eubodonida</taxon>
        <taxon>Bodonidae</taxon>
        <taxon>Bodo</taxon>
    </lineage>
</organism>
<proteinExistence type="inferred from homology"/>
<dbReference type="GO" id="GO:0006506">
    <property type="term" value="P:GPI anchor biosynthetic process"/>
    <property type="evidence" value="ECO:0007669"/>
    <property type="project" value="UniProtKB-UniPathway"/>
</dbReference>
<dbReference type="Proteomes" id="UP000051952">
    <property type="component" value="Unassembled WGS sequence"/>
</dbReference>
<feature type="region of interest" description="Disordered" evidence="3">
    <location>
        <begin position="95"/>
        <end position="142"/>
    </location>
</feature>
<dbReference type="EMBL" id="CYKH01000485">
    <property type="protein sequence ID" value="CUG00426.1"/>
    <property type="molecule type" value="Genomic_DNA"/>
</dbReference>
<dbReference type="PANTHER" id="PTHR15231:SF1">
    <property type="entry name" value="PHOSPHATIDYLINOSITOL N-ACETYLGLUCOSAMINYLTRANSFERASE SUBUNIT H"/>
    <property type="match status" value="1"/>
</dbReference>
<feature type="compositionally biased region" description="Low complexity" evidence="3">
    <location>
        <begin position="95"/>
        <end position="132"/>
    </location>
</feature>
<name>A0A0S4IUX2_BODSA</name>
<comment type="pathway">
    <text evidence="1">Glycolipid biosynthesis; glycosylphosphatidylinositol-anchor biosynthesis.</text>
</comment>
<dbReference type="VEuPathDB" id="TriTrypDB:BSAL_69115"/>
<keyword evidence="4" id="KW-1133">Transmembrane helix</keyword>
<reference evidence="7" key="1">
    <citation type="submission" date="2015-09" db="EMBL/GenBank/DDBJ databases">
        <authorList>
            <consortium name="Pathogen Informatics"/>
        </authorList>
    </citation>
    <scope>NUCLEOTIDE SEQUENCE [LARGE SCALE GENOMIC DNA]</scope>
    <source>
        <strain evidence="7">Lake Konstanz</strain>
    </source>
</reference>
<dbReference type="PANTHER" id="PTHR15231">
    <property type="entry name" value="PHOSPHATIDYLINOSITOL N-ACETYLGLUCOSAMINYLTRANSFERASE SUBUNIT H"/>
    <property type="match status" value="1"/>
</dbReference>
<keyword evidence="4" id="KW-0472">Membrane</keyword>
<gene>
    <name evidence="6" type="ORF">BSAL_69115</name>
</gene>
<evidence type="ECO:0000259" key="5">
    <source>
        <dbReference type="Pfam" id="PF10181"/>
    </source>
</evidence>
<keyword evidence="4" id="KW-0812">Transmembrane</keyword>
<evidence type="ECO:0000313" key="7">
    <source>
        <dbReference type="Proteomes" id="UP000051952"/>
    </source>
</evidence>
<dbReference type="InterPro" id="IPR044215">
    <property type="entry name" value="PIG-H"/>
</dbReference>
<feature type="transmembrane region" description="Helical" evidence="4">
    <location>
        <begin position="311"/>
        <end position="328"/>
    </location>
</feature>
<dbReference type="OrthoDB" id="6256716at2759"/>
<feature type="domain" description="Phosphatidylinositol N-acetylglucosaminyltransferase subunit H conserved" evidence="5">
    <location>
        <begin position="338"/>
        <end position="400"/>
    </location>
</feature>
<dbReference type="AlphaFoldDB" id="A0A0S4IUX2"/>
<accession>A0A0S4IUX2</accession>
<protein>
    <submittedName>
        <fullName evidence="6">Membrane-associated protein, putative</fullName>
    </submittedName>
</protein>
<dbReference type="GO" id="GO:0000506">
    <property type="term" value="C:glycosylphosphatidylinositol-N-acetylglucosaminyltransferase (GPI-GnT) complex"/>
    <property type="evidence" value="ECO:0007669"/>
    <property type="project" value="InterPro"/>
</dbReference>
<sequence>MTARASPSGGPMHHRTMSAGVSSPLFPVSSFEQAAAAVNSAPQPTPQLKSFPMTGESALGGALRLEAPIVAQTVRCYQVYKVDVGSLHHVATGGATTLSSGGSSSTTSAAAGATNSNGTSSPAQSPVAASSPKFPQDQTLPGGESLGVTCSATSSLHESCKQRSTLSSVSDNLWRIATLTDLLLLAVCVLINVPTLAKLITSVVATSEGSSSISASAIVSLSSASAPWLSSNDSQQHDFFSMERIAALISYLAAATPFRTITALDGVGVWLRTNIDIRIICAMFGIDEYTAWRRLADMWRGTLAPVLSSPPIFWTIVLVALVCLRMCLRARHVFMQRVVVVSGVGMQLTTYNYLGRVVQQRFLDVNRIHSVVIHEAFLRQRVVFYLAVLLDNEAEVTVLFDEMVPRLALLRPLLCGIRSVLYQESEDGATLGELEDSANNANVSGMLPT</sequence>
<dbReference type="UniPathway" id="UPA00196"/>
<feature type="region of interest" description="Disordered" evidence="3">
    <location>
        <begin position="1"/>
        <end position="21"/>
    </location>
</feature>
<evidence type="ECO:0000313" key="6">
    <source>
        <dbReference type="EMBL" id="CUG00426.1"/>
    </source>
</evidence>